<dbReference type="GO" id="GO:0004144">
    <property type="term" value="F:diacylglycerol O-acyltransferase activity"/>
    <property type="evidence" value="ECO:0007669"/>
    <property type="project" value="InterPro"/>
</dbReference>
<proteinExistence type="predicted"/>
<dbReference type="GeneID" id="77145631"/>
<dbReference type="Proteomes" id="UP000006820">
    <property type="component" value="Chromosome"/>
</dbReference>
<dbReference type="OrthoDB" id="4370976at2"/>
<dbReference type="STRING" id="247156.NFA_2710"/>
<dbReference type="GO" id="GO:0045017">
    <property type="term" value="P:glycerolipid biosynthetic process"/>
    <property type="evidence" value="ECO:0007669"/>
    <property type="project" value="InterPro"/>
</dbReference>
<dbReference type="SUPFAM" id="SSF52777">
    <property type="entry name" value="CoA-dependent acyltransferases"/>
    <property type="match status" value="1"/>
</dbReference>
<name>Q5Z378_NOCFA</name>
<reference evidence="3 4" key="1">
    <citation type="journal article" date="2004" name="Proc. Natl. Acad. Sci. U.S.A.">
        <title>The complete genomic sequence of Nocardia farcinica IFM 10152.</title>
        <authorList>
            <person name="Ishikawa J."/>
            <person name="Yamashita A."/>
            <person name="Mikami Y."/>
            <person name="Hoshino Y."/>
            <person name="Kurita H."/>
            <person name="Hotta K."/>
            <person name="Shiba T."/>
            <person name="Hattori M."/>
        </authorList>
    </citation>
    <scope>NUCLEOTIDE SEQUENCE [LARGE SCALE GENOMIC DNA]</scope>
    <source>
        <strain evidence="3 4">IFM 10152</strain>
    </source>
</reference>
<feature type="region of interest" description="Disordered" evidence="1">
    <location>
        <begin position="167"/>
        <end position="197"/>
    </location>
</feature>
<protein>
    <recommendedName>
        <fullName evidence="2">O-acyltransferase WSD1-like N-terminal domain-containing protein</fullName>
    </recommendedName>
</protein>
<dbReference type="InterPro" id="IPR004255">
    <property type="entry name" value="O-acyltransferase_WSD1_N"/>
</dbReference>
<accession>Q5Z378</accession>
<dbReference type="KEGG" id="nfa:NFA_2710"/>
<evidence type="ECO:0000256" key="1">
    <source>
        <dbReference type="SAM" id="MobiDB-lite"/>
    </source>
</evidence>
<dbReference type="RefSeq" id="WP_011206800.1">
    <property type="nucleotide sequence ID" value="NC_006361.1"/>
</dbReference>
<feature type="domain" description="O-acyltransferase WSD1-like N-terminal" evidence="2">
    <location>
        <begin position="11"/>
        <end position="209"/>
    </location>
</feature>
<dbReference type="Pfam" id="PF03007">
    <property type="entry name" value="WS_DGAT_cat"/>
    <property type="match status" value="1"/>
</dbReference>
<dbReference type="AlphaFoldDB" id="Q5Z378"/>
<gene>
    <name evidence="3" type="ordered locus">NFA_2710</name>
</gene>
<evidence type="ECO:0000259" key="2">
    <source>
        <dbReference type="Pfam" id="PF03007"/>
    </source>
</evidence>
<evidence type="ECO:0000313" key="3">
    <source>
        <dbReference type="EMBL" id="BAD55113.1"/>
    </source>
</evidence>
<dbReference type="SMR" id="Q5Z378"/>
<dbReference type="eggNOG" id="COG1020">
    <property type="taxonomic scope" value="Bacteria"/>
</dbReference>
<dbReference type="EMBL" id="AP006618">
    <property type="protein sequence ID" value="BAD55113.1"/>
    <property type="molecule type" value="Genomic_DNA"/>
</dbReference>
<keyword evidence="4" id="KW-1185">Reference proteome</keyword>
<dbReference type="HOGENOM" id="CLU_024186_4_3_11"/>
<organism evidence="3 4">
    <name type="scientific">Nocardia farcinica (strain IFM 10152)</name>
    <dbReference type="NCBI Taxonomy" id="247156"/>
    <lineage>
        <taxon>Bacteria</taxon>
        <taxon>Bacillati</taxon>
        <taxon>Actinomycetota</taxon>
        <taxon>Actinomycetes</taxon>
        <taxon>Mycobacteriales</taxon>
        <taxon>Nocardiaceae</taxon>
        <taxon>Nocardia</taxon>
    </lineage>
</organism>
<evidence type="ECO:0000313" key="4">
    <source>
        <dbReference type="Proteomes" id="UP000006820"/>
    </source>
</evidence>
<sequence>MNQAAVNRVAPQDAIMFWLSRRSRNDLFLLYSFADRGRPTAELRAALLTRARRIPDLAVRLREVPGDLNYPAWVPCAVLDSQIVEHRGAADWPGLESAVGELLGTGVDAAERPWRVHLFRGVGGAPGPAPDGETATVVVLQISHALADGRRAAAIARELFGAGEDPAAGARWREGHPGAAQADRPGASGGTASPPAAPAPWAGDVVPAVLGALLLPVHIVRTVFRGYRAFRAQRALAESTAAGAVPPPTPGFAPNPLNPAAVPTAHAVRMLVFAAAELRVPGRTVTVVVLTAVSVALSEYLAAQGHPVERLGAQVPMGSARNGKRLPRNNYRNLSIDLAVDEPELSARADRIAAALRAGRERAGHPLTSAQDLVTAVTPAVFLHRDVRRWPLDLVPDSIAGHTVVSSVDRGPADLHFGGPVRFTAGFPAIGSVMHLTHGVHGLGETVTVSIHADPAAVGDLDGYAAHLRAAVTGVVAALR</sequence>